<comment type="caution">
    <text evidence="2">The sequence shown here is derived from an EMBL/GenBank/DDBJ whole genome shotgun (WGS) entry which is preliminary data.</text>
</comment>
<feature type="domain" description="DUF1618" evidence="1">
    <location>
        <begin position="93"/>
        <end position="210"/>
    </location>
</feature>
<proteinExistence type="predicted"/>
<dbReference type="Proteomes" id="UP000275267">
    <property type="component" value="Unassembled WGS sequence"/>
</dbReference>
<evidence type="ECO:0000259" key="1">
    <source>
        <dbReference type="Pfam" id="PF07762"/>
    </source>
</evidence>
<keyword evidence="3" id="KW-1185">Reference proteome</keyword>
<dbReference type="AlphaFoldDB" id="A0A3L6SHA7"/>
<dbReference type="Pfam" id="PF07762">
    <property type="entry name" value="DUF1618"/>
    <property type="match status" value="1"/>
</dbReference>
<dbReference type="PANTHER" id="PTHR33086">
    <property type="entry name" value="OS05G0468200 PROTEIN-RELATED"/>
    <property type="match status" value="1"/>
</dbReference>
<evidence type="ECO:0000313" key="3">
    <source>
        <dbReference type="Proteomes" id="UP000275267"/>
    </source>
</evidence>
<accession>A0A3L6SHA7</accession>
<evidence type="ECO:0000313" key="2">
    <source>
        <dbReference type="EMBL" id="RLN19944.1"/>
    </source>
</evidence>
<gene>
    <name evidence="2" type="ORF">C2845_PM02G45090</name>
</gene>
<organism evidence="2 3">
    <name type="scientific">Panicum miliaceum</name>
    <name type="common">Proso millet</name>
    <name type="synonym">Broomcorn millet</name>
    <dbReference type="NCBI Taxonomy" id="4540"/>
    <lineage>
        <taxon>Eukaryota</taxon>
        <taxon>Viridiplantae</taxon>
        <taxon>Streptophyta</taxon>
        <taxon>Embryophyta</taxon>
        <taxon>Tracheophyta</taxon>
        <taxon>Spermatophyta</taxon>
        <taxon>Magnoliopsida</taxon>
        <taxon>Liliopsida</taxon>
        <taxon>Poales</taxon>
        <taxon>Poaceae</taxon>
        <taxon>PACMAD clade</taxon>
        <taxon>Panicoideae</taxon>
        <taxon>Panicodae</taxon>
        <taxon>Paniceae</taxon>
        <taxon>Panicinae</taxon>
        <taxon>Panicum</taxon>
        <taxon>Panicum sect. Panicum</taxon>
    </lineage>
</organism>
<sequence>MVTFRRRNHAKRSYYFVYDAKDASLYMIPCIPHDLEARRAERGRLCVCTPATRENPAPDGTGGPWATKELRFPDLPQAFSADVMFSFGDKVFWADLSQAIAYTDLRDGSCSSVFIKCPRGYRIDFSALPTDAEIEPPNMSRTMGCVEGSIKFVCISRGVTRRPGNEIVEEWKEEKGFPCLWKDLWKQTFDMDANLKYMLPLEPQYPILTPDGALSLLLPNRLLRRKRAKEADYICSFDMVSESCLCLGHVDNYHSIGPVILPYNFFSNCCTAPLERNLPAPKRKLPSIVQAPMRRPAFVQVVPMLHLLI</sequence>
<dbReference type="OrthoDB" id="695634at2759"/>
<name>A0A3L6SHA7_PANMI</name>
<dbReference type="PANTHER" id="PTHR33086:SF54">
    <property type="entry name" value="DUF1618 DOMAIN-CONTAINING PROTEIN"/>
    <property type="match status" value="1"/>
</dbReference>
<reference evidence="3" key="1">
    <citation type="journal article" date="2019" name="Nat. Commun.">
        <title>The genome of broomcorn millet.</title>
        <authorList>
            <person name="Zou C."/>
            <person name="Miki D."/>
            <person name="Li D."/>
            <person name="Tang Q."/>
            <person name="Xiao L."/>
            <person name="Rajput S."/>
            <person name="Deng P."/>
            <person name="Jia W."/>
            <person name="Huang R."/>
            <person name="Zhang M."/>
            <person name="Sun Y."/>
            <person name="Hu J."/>
            <person name="Fu X."/>
            <person name="Schnable P.S."/>
            <person name="Li F."/>
            <person name="Zhang H."/>
            <person name="Feng B."/>
            <person name="Zhu X."/>
            <person name="Liu R."/>
            <person name="Schnable J.C."/>
            <person name="Zhu J.-K."/>
            <person name="Zhang H."/>
        </authorList>
    </citation>
    <scope>NUCLEOTIDE SEQUENCE [LARGE SCALE GENOMIC DNA]</scope>
</reference>
<dbReference type="EMBL" id="PQIB02000005">
    <property type="protein sequence ID" value="RLN19944.1"/>
    <property type="molecule type" value="Genomic_DNA"/>
</dbReference>
<dbReference type="InterPro" id="IPR011676">
    <property type="entry name" value="DUF1618"/>
</dbReference>
<protein>
    <recommendedName>
        <fullName evidence="1">DUF1618 domain-containing protein</fullName>
    </recommendedName>
</protein>